<name>A0A4C1SB59_EUMVA</name>
<evidence type="ECO:0000313" key="1">
    <source>
        <dbReference type="EMBL" id="GBO99293.1"/>
    </source>
</evidence>
<dbReference type="InterPro" id="IPR036770">
    <property type="entry name" value="Ankyrin_rpt-contain_sf"/>
</dbReference>
<reference evidence="1 2" key="1">
    <citation type="journal article" date="2019" name="Commun. Biol.">
        <title>The bagworm genome reveals a unique fibroin gene that provides high tensile strength.</title>
        <authorList>
            <person name="Kono N."/>
            <person name="Nakamura H."/>
            <person name="Ohtoshi R."/>
            <person name="Tomita M."/>
            <person name="Numata K."/>
            <person name="Arakawa K."/>
        </authorList>
    </citation>
    <scope>NUCLEOTIDE SEQUENCE [LARGE SCALE GENOMIC DNA]</scope>
</reference>
<dbReference type="STRING" id="151549.A0A4C1SB59"/>
<dbReference type="InterPro" id="IPR002110">
    <property type="entry name" value="Ankyrin_rpt"/>
</dbReference>
<protein>
    <recommendedName>
        <fullName evidence="3">ANK_REP_REGION domain-containing protein</fullName>
    </recommendedName>
</protein>
<dbReference type="OrthoDB" id="366390at2759"/>
<evidence type="ECO:0008006" key="3">
    <source>
        <dbReference type="Google" id="ProtNLM"/>
    </source>
</evidence>
<sequence>MHSGFGCSDVNERLLVAVHNGNYEDTLSCLMQGAKATTVSYSCGRTAVGSAALLGESEILQLLIQSCEEPDLEIFRQDQINNSSSNDDTIEEFTSLYYYYAKTFERTGDIVSNFENYCYDRSNCNKILHQDPHTVDHMTMSPLHYAAFRGDAECARILWNMELKWM</sequence>
<dbReference type="SUPFAM" id="SSF48403">
    <property type="entry name" value="Ankyrin repeat"/>
    <property type="match status" value="1"/>
</dbReference>
<dbReference type="Pfam" id="PF00023">
    <property type="entry name" value="Ank"/>
    <property type="match status" value="1"/>
</dbReference>
<dbReference type="EMBL" id="BGZK01003259">
    <property type="protein sequence ID" value="GBO99293.1"/>
    <property type="molecule type" value="Genomic_DNA"/>
</dbReference>
<dbReference type="Proteomes" id="UP000299102">
    <property type="component" value="Unassembled WGS sequence"/>
</dbReference>
<proteinExistence type="predicted"/>
<comment type="caution">
    <text evidence="1">The sequence shown here is derived from an EMBL/GenBank/DDBJ whole genome shotgun (WGS) entry which is preliminary data.</text>
</comment>
<accession>A0A4C1SB59</accession>
<gene>
    <name evidence="1" type="ORF">EVAR_72467_1</name>
</gene>
<dbReference type="AlphaFoldDB" id="A0A4C1SB59"/>
<organism evidence="1 2">
    <name type="scientific">Eumeta variegata</name>
    <name type="common">Bagworm moth</name>
    <name type="synonym">Eumeta japonica</name>
    <dbReference type="NCBI Taxonomy" id="151549"/>
    <lineage>
        <taxon>Eukaryota</taxon>
        <taxon>Metazoa</taxon>
        <taxon>Ecdysozoa</taxon>
        <taxon>Arthropoda</taxon>
        <taxon>Hexapoda</taxon>
        <taxon>Insecta</taxon>
        <taxon>Pterygota</taxon>
        <taxon>Neoptera</taxon>
        <taxon>Endopterygota</taxon>
        <taxon>Lepidoptera</taxon>
        <taxon>Glossata</taxon>
        <taxon>Ditrysia</taxon>
        <taxon>Tineoidea</taxon>
        <taxon>Psychidae</taxon>
        <taxon>Oiketicinae</taxon>
        <taxon>Eumeta</taxon>
    </lineage>
</organism>
<dbReference type="Gene3D" id="1.25.40.20">
    <property type="entry name" value="Ankyrin repeat-containing domain"/>
    <property type="match status" value="1"/>
</dbReference>
<evidence type="ECO:0000313" key="2">
    <source>
        <dbReference type="Proteomes" id="UP000299102"/>
    </source>
</evidence>
<keyword evidence="2" id="KW-1185">Reference proteome</keyword>